<dbReference type="EMBL" id="LDZF01000016">
    <property type="protein sequence ID" value="KMK12702.1"/>
    <property type="molecule type" value="Genomic_DNA"/>
</dbReference>
<keyword evidence="2" id="KW-1185">Reference proteome</keyword>
<gene>
    <name evidence="1" type="ORF">ABW06_15705</name>
</gene>
<name>A0A0J5NWG1_PLUGE</name>
<evidence type="ECO:0000313" key="2">
    <source>
        <dbReference type="Proteomes" id="UP000036196"/>
    </source>
</evidence>
<reference evidence="1 2" key="1">
    <citation type="submission" date="2015-05" db="EMBL/GenBank/DDBJ databases">
        <title>Genome sequences of Pluralibacter gergoviae.</title>
        <authorList>
            <person name="Greninger A.L."/>
            <person name="Miller S."/>
        </authorList>
    </citation>
    <scope>NUCLEOTIDE SEQUENCE [LARGE SCALE GENOMIC DNA]</scope>
    <source>
        <strain evidence="1 2">JS81F13</strain>
    </source>
</reference>
<dbReference type="RefSeq" id="WP_048279573.1">
    <property type="nucleotide sequence ID" value="NZ_LDZF01000016.1"/>
</dbReference>
<dbReference type="InterPro" id="IPR018680">
    <property type="entry name" value="DUF2164"/>
</dbReference>
<dbReference type="Pfam" id="PF09932">
    <property type="entry name" value="DUF2164"/>
    <property type="match status" value="1"/>
</dbReference>
<dbReference type="Proteomes" id="UP000036196">
    <property type="component" value="Unassembled WGS sequence"/>
</dbReference>
<organism evidence="1 2">
    <name type="scientific">Pluralibacter gergoviae</name>
    <name type="common">Enterobacter gergoviae</name>
    <dbReference type="NCBI Taxonomy" id="61647"/>
    <lineage>
        <taxon>Bacteria</taxon>
        <taxon>Pseudomonadati</taxon>
        <taxon>Pseudomonadota</taxon>
        <taxon>Gammaproteobacteria</taxon>
        <taxon>Enterobacterales</taxon>
        <taxon>Enterobacteriaceae</taxon>
        <taxon>Pluralibacter</taxon>
    </lineage>
</organism>
<dbReference type="AlphaFoldDB" id="A0A0J5NWG1"/>
<dbReference type="STRING" id="61647.LG71_25395"/>
<evidence type="ECO:0000313" key="1">
    <source>
        <dbReference type="EMBL" id="KMK12702.1"/>
    </source>
</evidence>
<evidence type="ECO:0008006" key="3">
    <source>
        <dbReference type="Google" id="ProtNLM"/>
    </source>
</evidence>
<accession>A0A0J5NWG1</accession>
<dbReference type="eggNOG" id="COG5460">
    <property type="taxonomic scope" value="Bacteria"/>
</dbReference>
<protein>
    <recommendedName>
        <fullName evidence="3">DUF2164 domain-containing protein</fullName>
    </recommendedName>
</protein>
<dbReference type="PATRIC" id="fig|61647.15.peg.1333"/>
<proteinExistence type="predicted"/>
<sequence length="79" mass="9308">MSAVTLTPAQRELLRQKLETYCDKQFDLQLEQFDAEFFADFIIDQLGPLFFNAGIDEAIRTHLAYSDRIQEEMDLKKIY</sequence>
<comment type="caution">
    <text evidence="1">The sequence shown here is derived from an EMBL/GenBank/DDBJ whole genome shotgun (WGS) entry which is preliminary data.</text>
</comment>